<feature type="transmembrane region" description="Helical" evidence="2">
    <location>
        <begin position="87"/>
        <end position="105"/>
    </location>
</feature>
<feature type="region of interest" description="Disordered" evidence="1">
    <location>
        <begin position="124"/>
        <end position="226"/>
    </location>
</feature>
<feature type="transmembrane region" description="Helical" evidence="2">
    <location>
        <begin position="30"/>
        <end position="58"/>
    </location>
</feature>
<sequence>LRESSLIVSRGTAALSWSNRHCEQTTLPHIVYILYVISRAVVIFGFQIVVVLIFAFVFNAAGALCLTLHTAPQHPGGFSRSVRSAKILSYAAGVYDILLTLLFCVRPPDRDSLRALKINEGGGAKTNLDTTQLVDEKGSGELKSPDKGHNSSRSGSPVDYWSSPDGNKGGGGQPPPLPPPMPPPPMPPPMAPSDDFLKKENDLYENLEVPPGFTPPPPPFPPPPPP</sequence>
<keyword evidence="2" id="KW-0812">Transmembrane</keyword>
<proteinExistence type="predicted"/>
<organism evidence="3">
    <name type="scientific">Nippostrongylus brasiliensis</name>
    <name type="common">Rat hookworm</name>
    <dbReference type="NCBI Taxonomy" id="27835"/>
    <lineage>
        <taxon>Eukaryota</taxon>
        <taxon>Metazoa</taxon>
        <taxon>Ecdysozoa</taxon>
        <taxon>Nematoda</taxon>
        <taxon>Chromadorea</taxon>
        <taxon>Rhabditida</taxon>
        <taxon>Rhabditina</taxon>
        <taxon>Rhabditomorpha</taxon>
        <taxon>Strongyloidea</taxon>
        <taxon>Heligmosomidae</taxon>
        <taxon>Nippostrongylus</taxon>
    </lineage>
</organism>
<dbReference type="WBParaSite" id="NBR_0000188401-mRNA-1">
    <property type="protein sequence ID" value="NBR_0000188401-mRNA-1"/>
    <property type="gene ID" value="NBR_0000188401"/>
</dbReference>
<evidence type="ECO:0000256" key="1">
    <source>
        <dbReference type="SAM" id="MobiDB-lite"/>
    </source>
</evidence>
<dbReference type="OMA" id="DKGHNSS"/>
<feature type="compositionally biased region" description="Pro residues" evidence="1">
    <location>
        <begin position="173"/>
        <end position="191"/>
    </location>
</feature>
<keyword evidence="2" id="KW-1133">Transmembrane helix</keyword>
<keyword evidence="2" id="KW-0472">Membrane</keyword>
<feature type="compositionally biased region" description="Basic and acidic residues" evidence="1">
    <location>
        <begin position="134"/>
        <end position="149"/>
    </location>
</feature>
<accession>A0A0N4XH82</accession>
<evidence type="ECO:0000256" key="2">
    <source>
        <dbReference type="SAM" id="Phobius"/>
    </source>
</evidence>
<dbReference type="AlphaFoldDB" id="A0A0N4XH82"/>
<feature type="compositionally biased region" description="Pro residues" evidence="1">
    <location>
        <begin position="212"/>
        <end position="226"/>
    </location>
</feature>
<reference evidence="3" key="1">
    <citation type="submission" date="2017-02" db="UniProtKB">
        <authorList>
            <consortium name="WormBaseParasite"/>
        </authorList>
    </citation>
    <scope>IDENTIFICATION</scope>
</reference>
<name>A0A0N4XH82_NIPBR</name>
<protein>
    <submittedName>
        <fullName evidence="3">MARVEL domain-containing protein</fullName>
    </submittedName>
</protein>
<evidence type="ECO:0000313" key="3">
    <source>
        <dbReference type="WBParaSite" id="NBR_0000188401-mRNA-1"/>
    </source>
</evidence>